<evidence type="ECO:0000313" key="3">
    <source>
        <dbReference type="EMBL" id="CAD7258519.1"/>
    </source>
</evidence>
<proteinExistence type="predicted"/>
<accession>A0A7R9AQE9</accession>
<feature type="region of interest" description="Disordered" evidence="1">
    <location>
        <begin position="119"/>
        <end position="139"/>
    </location>
</feature>
<protein>
    <recommendedName>
        <fullName evidence="2">Tim10-like domain-containing protein</fullName>
    </recommendedName>
</protein>
<feature type="domain" description="Tim10-like" evidence="2">
    <location>
        <begin position="425"/>
        <end position="472"/>
    </location>
</feature>
<gene>
    <name evidence="3" type="ORF">TSIB3V08_LOCUS2754</name>
</gene>
<dbReference type="EMBL" id="OC000866">
    <property type="protein sequence ID" value="CAD7258519.1"/>
    <property type="molecule type" value="Genomic_DNA"/>
</dbReference>
<reference evidence="3" key="1">
    <citation type="submission" date="2020-11" db="EMBL/GenBank/DDBJ databases">
        <authorList>
            <person name="Tran Van P."/>
        </authorList>
    </citation>
    <scope>NUCLEOTIDE SEQUENCE</scope>
</reference>
<dbReference type="InterPro" id="IPR004217">
    <property type="entry name" value="Tim10-like"/>
</dbReference>
<dbReference type="Pfam" id="PF02953">
    <property type="entry name" value="zf-Tim10_DDP"/>
    <property type="match status" value="1"/>
</dbReference>
<evidence type="ECO:0000256" key="1">
    <source>
        <dbReference type="SAM" id="MobiDB-lite"/>
    </source>
</evidence>
<evidence type="ECO:0000259" key="2">
    <source>
        <dbReference type="Pfam" id="PF02953"/>
    </source>
</evidence>
<organism evidence="3">
    <name type="scientific">Timema shepardi</name>
    <name type="common">Walking stick</name>
    <dbReference type="NCBI Taxonomy" id="629360"/>
    <lineage>
        <taxon>Eukaryota</taxon>
        <taxon>Metazoa</taxon>
        <taxon>Ecdysozoa</taxon>
        <taxon>Arthropoda</taxon>
        <taxon>Hexapoda</taxon>
        <taxon>Insecta</taxon>
        <taxon>Pterygota</taxon>
        <taxon>Neoptera</taxon>
        <taxon>Polyneoptera</taxon>
        <taxon>Phasmatodea</taxon>
        <taxon>Timematodea</taxon>
        <taxon>Timematoidea</taxon>
        <taxon>Timematidae</taxon>
        <taxon>Timema</taxon>
    </lineage>
</organism>
<name>A0A7R9AQE9_TIMSH</name>
<sequence length="561" mass="62261">MVEVFPYLSGRGVGGGVENHFGKYTFSTYDKDSHLDLPVIGSLVSCKSSALDRAASKVVSTSFSGCTAPAIDETVDDEEIEGLDQTGAVIHRSEHSEESSTIISGFSAPAAVNMTPETSALDHQAPRKMSGPISPQSGSEVRLQQSHLEQPSCRVHGVGRFSEIQEGTLEQKSVCLLNGIRHQYTCTKTNRVVYTVPSMNLLHSVLFRYVLFFMMSSSGLPKSAMSFLTMSIQFTRADLAGSILTTCPNHRSLDVLTWTSRAVSIPAPLLTSLFLILTNFVLWIVALRNSISDACSLDKSLLVKVITEDDSAKIGEVVQAFQMVVFHLDVCQSALYYVHCHYHYLGLNNLEVELKLDLSLTEPCFASSSFSPLVMDIISEGYLIDGDEQKDRVRGLNPGPSIDLSDYQTLPSPLTSRVPSHFVKIHEFNDFCWEKCMEKPGSKLDSRTETCMNNCVDRFIDVSLLITNRFAQLLQKSAIICMECEWKTILESSPFNTPDRVSSLNHFFIGNLVYCESDTFDYDATEEEALRVNGQHVFPSRKLLDESWVRLESPLSQLSSS</sequence>
<dbReference type="SUPFAM" id="SSF144122">
    <property type="entry name" value="Tim10-like"/>
    <property type="match status" value="1"/>
</dbReference>
<dbReference type="AlphaFoldDB" id="A0A7R9AQE9"/>
<dbReference type="InterPro" id="IPR035427">
    <property type="entry name" value="Tim10-like_dom_sf"/>
</dbReference>
<dbReference type="Gene3D" id="1.10.287.810">
    <property type="entry name" value="Mitochondrial import inner membrane translocase subunit tim13 like domains"/>
    <property type="match status" value="1"/>
</dbReference>